<evidence type="ECO:0000313" key="2">
    <source>
        <dbReference type="Proteomes" id="UP000509367"/>
    </source>
</evidence>
<protein>
    <submittedName>
        <fullName evidence="1">Uncharacterized protein</fullName>
    </submittedName>
</protein>
<keyword evidence="2" id="KW-1185">Reference proteome</keyword>
<gene>
    <name evidence="1" type="ORF">HTY61_00630</name>
</gene>
<dbReference type="EMBL" id="CP054836">
    <property type="protein sequence ID" value="QKV17075.1"/>
    <property type="molecule type" value="Genomic_DNA"/>
</dbReference>
<evidence type="ECO:0000313" key="1">
    <source>
        <dbReference type="EMBL" id="QKV17075.1"/>
    </source>
</evidence>
<name>A0A6N1VC30_9HYPH</name>
<sequence>MSDYVLFQMWKPFRKSLIKRHHFYVEQARKRLLSQFEDIEADANKAAKVWLEQNHARFDPDHHNPEDFYEAANDAGIEFYELLSDMREQTRLNITAGMFHEWDKQLRDWLVREIEHWHSGDNTRLKVWSADFNQIADLLESFGWKIRATTYFRALDACRLVVNVYKHGEGKSLTDLRQNYPEYLDDPLKGTGSVFTGPKYPDHTNLKVSEKQFQGFSDAIVAFWQDVPEDVFESQIKTVPDWFGKAILKDQNGQRHANKK</sequence>
<accession>A0A6N1VC30</accession>
<proteinExistence type="predicted"/>
<dbReference type="KEGG" id="orm:HTY61_00630"/>
<dbReference type="Proteomes" id="UP000509367">
    <property type="component" value="Chromosome"/>
</dbReference>
<reference evidence="1 2" key="1">
    <citation type="submission" date="2020-06" db="EMBL/GenBank/DDBJ databases">
        <title>Oricola thermophila sp. nov. isolated from a tidal sediments.</title>
        <authorList>
            <person name="Kwon K.K."/>
            <person name="Yang S.-H."/>
            <person name="Park M.-J."/>
        </authorList>
    </citation>
    <scope>NUCLEOTIDE SEQUENCE [LARGE SCALE GENOMIC DNA]</scope>
    <source>
        <strain evidence="1 2">MEBiC13590</strain>
    </source>
</reference>
<organism evidence="1 2">
    <name type="scientific">Oricola thermophila</name>
    <dbReference type="NCBI Taxonomy" id="2742145"/>
    <lineage>
        <taxon>Bacteria</taxon>
        <taxon>Pseudomonadati</taxon>
        <taxon>Pseudomonadota</taxon>
        <taxon>Alphaproteobacteria</taxon>
        <taxon>Hyphomicrobiales</taxon>
        <taxon>Ahrensiaceae</taxon>
        <taxon>Oricola</taxon>
    </lineage>
</organism>
<dbReference type="AlphaFoldDB" id="A0A6N1VC30"/>
<dbReference type="RefSeq" id="WP_175274971.1">
    <property type="nucleotide sequence ID" value="NZ_CP054836.1"/>
</dbReference>